<evidence type="ECO:0000313" key="1">
    <source>
        <dbReference type="EMBL" id="SKB66853.1"/>
    </source>
</evidence>
<proteinExistence type="predicted"/>
<dbReference type="Proteomes" id="UP000191112">
    <property type="component" value="Unassembled WGS sequence"/>
</dbReference>
<evidence type="ECO:0000313" key="2">
    <source>
        <dbReference type="Proteomes" id="UP000191112"/>
    </source>
</evidence>
<name>A0A1T5D5P3_9FLAO</name>
<protein>
    <submittedName>
        <fullName evidence="1">Uncharacterized protein</fullName>
    </submittedName>
</protein>
<dbReference type="EMBL" id="FUYZ01000001">
    <property type="protein sequence ID" value="SKB66853.1"/>
    <property type="molecule type" value="Genomic_DNA"/>
</dbReference>
<sequence length="152" mass="18384">MRAILYIFTMFFLMLSSQSWTIVSKKEKTPERFKYYQALGKKNETLEVIYLTWPDKKLPNFVRLEDFKKYGNTNELIEYCFYVDSKKKLGPDFSEDVRDKFVKKIPVKLKGKFFVTKQFDDNFPTRDFEELRRVKELGFNTENDEYKVFVID</sequence>
<reference evidence="1 2" key="1">
    <citation type="submission" date="2017-02" db="EMBL/GenBank/DDBJ databases">
        <authorList>
            <person name="Peterson S.W."/>
        </authorList>
    </citation>
    <scope>NUCLEOTIDE SEQUENCE [LARGE SCALE GENOMIC DNA]</scope>
    <source>
        <strain evidence="1 2">DSM 22323</strain>
    </source>
</reference>
<organism evidence="1 2">
    <name type="scientific">Soonwooa buanensis</name>
    <dbReference type="NCBI Taxonomy" id="619805"/>
    <lineage>
        <taxon>Bacteria</taxon>
        <taxon>Pseudomonadati</taxon>
        <taxon>Bacteroidota</taxon>
        <taxon>Flavobacteriia</taxon>
        <taxon>Flavobacteriales</taxon>
        <taxon>Weeksellaceae</taxon>
        <taxon>Chryseobacterium group</taxon>
        <taxon>Soonwooa</taxon>
    </lineage>
</organism>
<dbReference type="STRING" id="619805.SAMN05660477_00643"/>
<keyword evidence="2" id="KW-1185">Reference proteome</keyword>
<accession>A0A1T5D5P3</accession>
<dbReference type="AlphaFoldDB" id="A0A1T5D5P3"/>
<gene>
    <name evidence="1" type="ORF">SAMN05660477_00643</name>
</gene>